<evidence type="ECO:0000259" key="5">
    <source>
        <dbReference type="Pfam" id="PF04542"/>
    </source>
</evidence>
<keyword evidence="2" id="KW-0805">Transcription regulation</keyword>
<sequence length="183" mass="21262">MIKTKKIFLEEPELVIALQQQKKIGADALYEMYSSSLLGIIQRVIVDKEIAEDVLQEALVKIWNSIHQYDASKGRLFTWMVNVARNLSIDKVRSKDYRNHSKNQDLENHVNSIDSQRSTEFKPELMGVKDLLQKLKPDQKIIVELIYFQGFTHVEAAEELSLPLGTVKTRLRMGIIELRKYFK</sequence>
<dbReference type="PANTHER" id="PTHR43133">
    <property type="entry name" value="RNA POLYMERASE ECF-TYPE SIGMA FACTO"/>
    <property type="match status" value="1"/>
</dbReference>
<evidence type="ECO:0000313" key="7">
    <source>
        <dbReference type="EMBL" id="MFD2732274.1"/>
    </source>
</evidence>
<reference evidence="8" key="1">
    <citation type="journal article" date="2019" name="Int. J. Syst. Evol. Microbiol.">
        <title>The Global Catalogue of Microorganisms (GCM) 10K type strain sequencing project: providing services to taxonomists for standard genome sequencing and annotation.</title>
        <authorList>
            <consortium name="The Broad Institute Genomics Platform"/>
            <consortium name="The Broad Institute Genome Sequencing Center for Infectious Disease"/>
            <person name="Wu L."/>
            <person name="Ma J."/>
        </authorList>
    </citation>
    <scope>NUCLEOTIDE SEQUENCE [LARGE SCALE GENOMIC DNA]</scope>
    <source>
        <strain evidence="8">KCTC 42456</strain>
    </source>
</reference>
<feature type="domain" description="RNA polymerase sigma factor 70 region 4 type 2" evidence="6">
    <location>
        <begin position="128"/>
        <end position="174"/>
    </location>
</feature>
<protein>
    <submittedName>
        <fullName evidence="7">RNA polymerase sigma factor</fullName>
    </submittedName>
</protein>
<evidence type="ECO:0000256" key="3">
    <source>
        <dbReference type="ARBA" id="ARBA00023082"/>
    </source>
</evidence>
<feature type="domain" description="RNA polymerase sigma-70 region 2" evidence="5">
    <location>
        <begin position="29"/>
        <end position="96"/>
    </location>
</feature>
<dbReference type="NCBIfam" id="TIGR02937">
    <property type="entry name" value="sigma70-ECF"/>
    <property type="match status" value="1"/>
</dbReference>
<comment type="caution">
    <text evidence="7">The sequence shown here is derived from an EMBL/GenBank/DDBJ whole genome shotgun (WGS) entry which is preliminary data.</text>
</comment>
<dbReference type="InterPro" id="IPR013324">
    <property type="entry name" value="RNA_pol_sigma_r3/r4-like"/>
</dbReference>
<dbReference type="PANTHER" id="PTHR43133:SF62">
    <property type="entry name" value="RNA POLYMERASE SIGMA FACTOR SIGZ"/>
    <property type="match status" value="1"/>
</dbReference>
<dbReference type="RefSeq" id="WP_379047716.1">
    <property type="nucleotide sequence ID" value="NZ_JBHSKW010000068.1"/>
</dbReference>
<evidence type="ECO:0000256" key="4">
    <source>
        <dbReference type="ARBA" id="ARBA00023163"/>
    </source>
</evidence>
<organism evidence="7 8">
    <name type="scientific">Pedobacter alpinus</name>
    <dbReference type="NCBI Taxonomy" id="1590643"/>
    <lineage>
        <taxon>Bacteria</taxon>
        <taxon>Pseudomonadati</taxon>
        <taxon>Bacteroidota</taxon>
        <taxon>Sphingobacteriia</taxon>
        <taxon>Sphingobacteriales</taxon>
        <taxon>Sphingobacteriaceae</taxon>
        <taxon>Pedobacter</taxon>
    </lineage>
</organism>
<name>A0ABW5TT43_9SPHI</name>
<dbReference type="Proteomes" id="UP001597546">
    <property type="component" value="Unassembled WGS sequence"/>
</dbReference>
<dbReference type="InterPro" id="IPR039425">
    <property type="entry name" value="RNA_pol_sigma-70-like"/>
</dbReference>
<dbReference type="InterPro" id="IPR014284">
    <property type="entry name" value="RNA_pol_sigma-70_dom"/>
</dbReference>
<dbReference type="Pfam" id="PF08281">
    <property type="entry name" value="Sigma70_r4_2"/>
    <property type="match status" value="1"/>
</dbReference>
<dbReference type="InterPro" id="IPR036388">
    <property type="entry name" value="WH-like_DNA-bd_sf"/>
</dbReference>
<dbReference type="InterPro" id="IPR013325">
    <property type="entry name" value="RNA_pol_sigma_r2"/>
</dbReference>
<proteinExistence type="inferred from homology"/>
<evidence type="ECO:0000256" key="1">
    <source>
        <dbReference type="ARBA" id="ARBA00010641"/>
    </source>
</evidence>
<keyword evidence="3" id="KW-0731">Sigma factor</keyword>
<evidence type="ECO:0000256" key="2">
    <source>
        <dbReference type="ARBA" id="ARBA00023015"/>
    </source>
</evidence>
<dbReference type="SUPFAM" id="SSF88659">
    <property type="entry name" value="Sigma3 and sigma4 domains of RNA polymerase sigma factors"/>
    <property type="match status" value="1"/>
</dbReference>
<dbReference type="SUPFAM" id="SSF88946">
    <property type="entry name" value="Sigma2 domain of RNA polymerase sigma factors"/>
    <property type="match status" value="1"/>
</dbReference>
<accession>A0ABW5TT43</accession>
<evidence type="ECO:0000313" key="8">
    <source>
        <dbReference type="Proteomes" id="UP001597546"/>
    </source>
</evidence>
<dbReference type="Pfam" id="PF04542">
    <property type="entry name" value="Sigma70_r2"/>
    <property type="match status" value="1"/>
</dbReference>
<dbReference type="Gene3D" id="1.10.10.10">
    <property type="entry name" value="Winged helix-like DNA-binding domain superfamily/Winged helix DNA-binding domain"/>
    <property type="match status" value="1"/>
</dbReference>
<dbReference type="InterPro" id="IPR013249">
    <property type="entry name" value="RNA_pol_sigma70_r4_t2"/>
</dbReference>
<dbReference type="InterPro" id="IPR007627">
    <property type="entry name" value="RNA_pol_sigma70_r2"/>
</dbReference>
<keyword evidence="8" id="KW-1185">Reference proteome</keyword>
<dbReference type="Gene3D" id="1.10.1740.10">
    <property type="match status" value="1"/>
</dbReference>
<keyword evidence="4" id="KW-0804">Transcription</keyword>
<gene>
    <name evidence="7" type="ORF">ACFSSE_11225</name>
</gene>
<dbReference type="CDD" id="cd06171">
    <property type="entry name" value="Sigma70_r4"/>
    <property type="match status" value="1"/>
</dbReference>
<dbReference type="EMBL" id="JBHULV010000038">
    <property type="protein sequence ID" value="MFD2732274.1"/>
    <property type="molecule type" value="Genomic_DNA"/>
</dbReference>
<evidence type="ECO:0000259" key="6">
    <source>
        <dbReference type="Pfam" id="PF08281"/>
    </source>
</evidence>
<comment type="similarity">
    <text evidence="1">Belongs to the sigma-70 factor family. ECF subfamily.</text>
</comment>